<dbReference type="GO" id="GO:0003725">
    <property type="term" value="F:double-stranded RNA binding"/>
    <property type="evidence" value="ECO:0007669"/>
    <property type="project" value="TreeGrafter"/>
</dbReference>
<dbReference type="GO" id="GO:0005634">
    <property type="term" value="C:nucleus"/>
    <property type="evidence" value="ECO:0007669"/>
    <property type="project" value="TreeGrafter"/>
</dbReference>
<dbReference type="EMBL" id="GL349441">
    <property type="protein sequence ID" value="KNC56373.1"/>
    <property type="molecule type" value="Genomic_DNA"/>
</dbReference>
<accession>A0A0L0DXW4</accession>
<dbReference type="PANTHER" id="PTHR12486">
    <property type="entry name" value="APRATAXIN-RELATED"/>
    <property type="match status" value="1"/>
</dbReference>
<dbReference type="Pfam" id="PF16278">
    <property type="entry name" value="zf-C2HE"/>
    <property type="match status" value="1"/>
</dbReference>
<dbReference type="Gene3D" id="3.30.428.10">
    <property type="entry name" value="HIT-like"/>
    <property type="match status" value="1"/>
</dbReference>
<dbReference type="InterPro" id="IPR036265">
    <property type="entry name" value="HIT-like_sf"/>
</dbReference>
<evidence type="ECO:0000313" key="3">
    <source>
        <dbReference type="EMBL" id="KNC56373.1"/>
    </source>
</evidence>
<gene>
    <name evidence="3" type="ORF">AMSG_02343</name>
</gene>
<evidence type="ECO:0000313" key="4">
    <source>
        <dbReference type="Proteomes" id="UP000054408"/>
    </source>
</evidence>
<feature type="region of interest" description="Disordered" evidence="1">
    <location>
        <begin position="184"/>
        <end position="256"/>
    </location>
</feature>
<dbReference type="STRING" id="461836.A0A0L0DXW4"/>
<feature type="region of interest" description="Disordered" evidence="1">
    <location>
        <begin position="123"/>
        <end position="170"/>
    </location>
</feature>
<dbReference type="RefSeq" id="XP_013760888.1">
    <property type="nucleotide sequence ID" value="XM_013905434.1"/>
</dbReference>
<feature type="domain" description="Aprataxin C2HE/C2H2/C2HC zinc finger" evidence="2">
    <location>
        <begin position="670"/>
        <end position="727"/>
    </location>
</feature>
<dbReference type="GO" id="GO:0000012">
    <property type="term" value="P:single strand break repair"/>
    <property type="evidence" value="ECO:0007669"/>
    <property type="project" value="TreeGrafter"/>
</dbReference>
<dbReference type="SUPFAM" id="SSF54197">
    <property type="entry name" value="HIT-like"/>
    <property type="match status" value="1"/>
</dbReference>
<dbReference type="GO" id="GO:0003697">
    <property type="term" value="F:single-stranded DNA binding"/>
    <property type="evidence" value="ECO:0007669"/>
    <property type="project" value="TreeGrafter"/>
</dbReference>
<evidence type="ECO:0000256" key="1">
    <source>
        <dbReference type="SAM" id="MobiDB-lite"/>
    </source>
</evidence>
<dbReference type="Pfam" id="PF11969">
    <property type="entry name" value="DcpS_C"/>
    <property type="match status" value="1"/>
</dbReference>
<proteinExistence type="predicted"/>
<dbReference type="PANTHER" id="PTHR12486:SF4">
    <property type="entry name" value="APRATAXIN"/>
    <property type="match status" value="1"/>
</dbReference>
<dbReference type="GO" id="GO:0033699">
    <property type="term" value="F:DNA 5'-adenosine monophosphate hydrolase activity"/>
    <property type="evidence" value="ECO:0007669"/>
    <property type="project" value="TreeGrafter"/>
</dbReference>
<dbReference type="Gene3D" id="2.60.200.20">
    <property type="match status" value="1"/>
</dbReference>
<dbReference type="FunFam" id="3.30.428.10:FF:000004">
    <property type="entry name" value="aprataxin isoform X2"/>
    <property type="match status" value="1"/>
</dbReference>
<organism evidence="3 4">
    <name type="scientific">Thecamonas trahens ATCC 50062</name>
    <dbReference type="NCBI Taxonomy" id="461836"/>
    <lineage>
        <taxon>Eukaryota</taxon>
        <taxon>Apusozoa</taxon>
        <taxon>Apusomonadida</taxon>
        <taxon>Apusomonadidae</taxon>
        <taxon>Thecamonas</taxon>
    </lineage>
</organism>
<dbReference type="InterPro" id="IPR008984">
    <property type="entry name" value="SMAD_FHA_dom_sf"/>
</dbReference>
<reference evidence="3 4" key="1">
    <citation type="submission" date="2010-05" db="EMBL/GenBank/DDBJ databases">
        <title>The Genome Sequence of Thecamonas trahens ATCC 50062.</title>
        <authorList>
            <consortium name="The Broad Institute Genome Sequencing Platform"/>
            <person name="Russ C."/>
            <person name="Cuomo C."/>
            <person name="Shea T."/>
            <person name="Young S.K."/>
            <person name="Zeng Q."/>
            <person name="Koehrsen M."/>
            <person name="Haas B."/>
            <person name="Borodovsky M."/>
            <person name="Guigo R."/>
            <person name="Alvarado L."/>
            <person name="Berlin A."/>
            <person name="Bochicchio J."/>
            <person name="Borenstein D."/>
            <person name="Chapman S."/>
            <person name="Chen Z."/>
            <person name="Freedman E."/>
            <person name="Gellesch M."/>
            <person name="Goldberg J."/>
            <person name="Griggs A."/>
            <person name="Gujja S."/>
            <person name="Heilman E."/>
            <person name="Heiman D."/>
            <person name="Hepburn T."/>
            <person name="Howarth C."/>
            <person name="Jen D."/>
            <person name="Larson L."/>
            <person name="Mehta T."/>
            <person name="Park D."/>
            <person name="Pearson M."/>
            <person name="Roberts A."/>
            <person name="Saif S."/>
            <person name="Shenoy N."/>
            <person name="Sisk P."/>
            <person name="Stolte C."/>
            <person name="Sykes S."/>
            <person name="Thomson T."/>
            <person name="Walk T."/>
            <person name="White J."/>
            <person name="Yandava C."/>
            <person name="Burger G."/>
            <person name="Gray M.W."/>
            <person name="Holland P.W.H."/>
            <person name="King N."/>
            <person name="Lang F.B.F."/>
            <person name="Roger A.J."/>
            <person name="Ruiz-Trillo I."/>
            <person name="Lander E."/>
            <person name="Nusbaum C."/>
        </authorList>
    </citation>
    <scope>NUCLEOTIDE SEQUENCE [LARGE SCALE GENOMIC DNA]</scope>
    <source>
        <strain evidence="3 4">ATCC 50062</strain>
    </source>
</reference>
<dbReference type="InterPro" id="IPR032566">
    <property type="entry name" value="Znf-C2HE"/>
</dbReference>
<protein>
    <submittedName>
        <fullName evidence="3">Aprataxin</fullName>
    </submittedName>
</protein>
<dbReference type="GO" id="GO:1990165">
    <property type="term" value="F:single-strand break-containing DNA binding"/>
    <property type="evidence" value="ECO:0007669"/>
    <property type="project" value="TreeGrafter"/>
</dbReference>
<keyword evidence="4" id="KW-1185">Reference proteome</keyword>
<name>A0A0L0DXW4_THETB</name>
<dbReference type="GeneID" id="25562027"/>
<dbReference type="AlphaFoldDB" id="A0A0L0DXW4"/>
<evidence type="ECO:0000259" key="2">
    <source>
        <dbReference type="Pfam" id="PF16278"/>
    </source>
</evidence>
<feature type="region of interest" description="Disordered" evidence="1">
    <location>
        <begin position="264"/>
        <end position="283"/>
    </location>
</feature>
<dbReference type="CDD" id="cd22671">
    <property type="entry name" value="FHA_APTX-like"/>
    <property type="match status" value="1"/>
</dbReference>
<dbReference type="SUPFAM" id="SSF49879">
    <property type="entry name" value="SMAD/FHA domain"/>
    <property type="match status" value="1"/>
</dbReference>
<feature type="compositionally biased region" description="Basic and acidic residues" evidence="1">
    <location>
        <begin position="134"/>
        <end position="161"/>
    </location>
</feature>
<dbReference type="GO" id="GO:0030983">
    <property type="term" value="F:mismatched DNA binding"/>
    <property type="evidence" value="ECO:0007669"/>
    <property type="project" value="TreeGrafter"/>
</dbReference>
<dbReference type="OrthoDB" id="3512845at2759"/>
<dbReference type="eggNOG" id="KOG0562">
    <property type="taxonomic scope" value="Eukaryota"/>
</dbReference>
<sequence length="734" mass="77619">MYRAELRRVDEAVGGQLPALVLPPGRFVLGRGPQSGIADRTVSRKQATLDFDAIGGRLVVTLNGRNAGRVFRGYVQSSSSSSRTSGVALAGSGGTAELASGDAFALVGSSFVFEVSIVEPWSQEAGASEAPGSAKRERKQEGESEERGRATKMQRALDGRRIVASSQNSDVERAMLTDAVTQTMAPVEDVSPSLPPTLAPAAPQSEDIVRERPPAPSPQADTSSGAAANKSAELAEPAEPSVSEGHVEASPVLSAAPARTRRIDGIAPQILSSPSRSGKFDDDDCGGECRVARCLVMPLLATEECAFGYDPERSASVAGTELARARERISAVRGEVVFAGDASTSEAARAAFARVCSEDAHGVARLEIDVDAELPGEPWVSLGATMVFESNWRFKASQASGGLNARVHALCGPLLARTLKQVHKAGDVGRAYAVQLDESSLGGRLGQVSRLIAVVPPNMNPNKKFDASLDGDYAAGDAKLSLAYRNVLDLWLAQLEETASTTAPPPSVAIDMAGAVPVLTAAPVPTRKSGRPATTGWKNALRAIVARPYDHPDAVVAVDEEVVIIRDKYPKAQHHYLVLPRSSLGQGTLALLDGAAAESLALVKTLVRRGKAFAAGELSGSSKFGLPPESSFAFGFHAIPSMNVVHLHVISRDYDSVSLKNKKHWNSFTSRFFVPASDMVARFEAGLGWRLSESEKAEYRALLKAPLACHLCGQESRNMPQLKAHIRACGARGV</sequence>
<dbReference type="Proteomes" id="UP000054408">
    <property type="component" value="Unassembled WGS sequence"/>
</dbReference>